<proteinExistence type="predicted"/>
<protein>
    <submittedName>
        <fullName evidence="2">Hypothetical inner membrane protein</fullName>
    </submittedName>
</protein>
<keyword evidence="1" id="KW-1133">Transmembrane helix</keyword>
<feature type="transmembrane region" description="Helical" evidence="1">
    <location>
        <begin position="12"/>
        <end position="35"/>
    </location>
</feature>
<dbReference type="AlphaFoldDB" id="A0A0U1RKI5"/>
<dbReference type="EMBL" id="AL157959">
    <property type="protein sequence ID" value="CAM09292.1"/>
    <property type="molecule type" value="Genomic_DNA"/>
</dbReference>
<reference evidence="2 3" key="1">
    <citation type="journal article" date="2000" name="Nature">
        <title>Complete DNA sequence of a serogroup A strain of Neisseria meningitidis Z2491.</title>
        <authorList>
            <person name="Parkhill J."/>
            <person name="Achtman M."/>
            <person name="James K.D."/>
            <person name="Bentley S.D."/>
            <person name="Churcher C."/>
            <person name="Klee S.R."/>
            <person name="Morelli G."/>
            <person name="Basham D."/>
            <person name="Brown D."/>
            <person name="Chillingworth T."/>
            <person name="Davies R.M."/>
            <person name="Davis P."/>
            <person name="Devlin K."/>
            <person name="Feltwell T."/>
            <person name="Hamlin N."/>
            <person name="Holroyd S."/>
            <person name="Jagels K."/>
            <person name="Leather S."/>
            <person name="Moule S."/>
            <person name="Mungall K."/>
            <person name="Quail M.A."/>
            <person name="Rajandream M.A."/>
            <person name="Rutherford K.M."/>
            <person name="Simmonds M."/>
            <person name="Skelton J."/>
            <person name="Whitehead S."/>
            <person name="Spratt B.G."/>
            <person name="Barrell B.G."/>
        </authorList>
    </citation>
    <scope>NUCLEOTIDE SEQUENCE [LARGE SCALE GENOMIC DNA]</scope>
    <source>
        <strain evidence="3">DSM 15465 / Z2491</strain>
    </source>
</reference>
<accession>A0A0U1RKI5</accession>
<evidence type="ECO:0000313" key="2">
    <source>
        <dbReference type="EMBL" id="CAM09292.1"/>
    </source>
</evidence>
<dbReference type="KEGG" id="nma:NMA2199"/>
<evidence type="ECO:0000313" key="3">
    <source>
        <dbReference type="Proteomes" id="UP000000626"/>
    </source>
</evidence>
<evidence type="ECO:0000256" key="1">
    <source>
        <dbReference type="SAM" id="Phobius"/>
    </source>
</evidence>
<keyword evidence="1" id="KW-0472">Membrane</keyword>
<dbReference type="Proteomes" id="UP000000626">
    <property type="component" value="Chromosome"/>
</dbReference>
<keyword evidence="1" id="KW-0812">Transmembrane</keyword>
<organism evidence="2 3">
    <name type="scientific">Neisseria meningitidis serogroup A / serotype 4A (strain DSM 15465 / Z2491)</name>
    <dbReference type="NCBI Taxonomy" id="122587"/>
    <lineage>
        <taxon>Bacteria</taxon>
        <taxon>Pseudomonadati</taxon>
        <taxon>Pseudomonadota</taxon>
        <taxon>Betaproteobacteria</taxon>
        <taxon>Neisseriales</taxon>
        <taxon>Neisseriaceae</taxon>
        <taxon>Neisseria</taxon>
    </lineage>
</organism>
<sequence>MGGEVNRADVVGFLVAAFEIPVVALYCGYAAVPVVGRRGNRMRPLPCTADDGLAAFFADDGNGGGLGGGDLGIPDD</sequence>
<gene>
    <name evidence="2" type="ordered locus">NMA2199</name>
</gene>
<name>A0A0U1RKI5_NEIMA</name>
<dbReference type="HOGENOM" id="CLU_3440783_0_0_4"/>